<name>A0A131ZWB1_SARSC</name>
<comment type="caution">
    <text evidence="5">The sequence shown here is derived from an EMBL/GenBank/DDBJ whole genome shotgun (WGS) entry which is preliminary data.</text>
</comment>
<evidence type="ECO:0000256" key="1">
    <source>
        <dbReference type="ARBA" id="ARBA00004141"/>
    </source>
</evidence>
<accession>A0A131ZWB1</accession>
<protein>
    <submittedName>
        <fullName evidence="5">GPI-anchored wall transfer protein-like protein</fullName>
    </submittedName>
</protein>
<dbReference type="OrthoDB" id="15270at2759"/>
<dbReference type="GO" id="GO:0032216">
    <property type="term" value="F:glucosaminyl-phosphatidylinositol O-acyltransferase activity"/>
    <property type="evidence" value="ECO:0007669"/>
    <property type="project" value="TreeGrafter"/>
</dbReference>
<keyword evidence="3" id="KW-1133">Transmembrane helix</keyword>
<dbReference type="PANTHER" id="PTHR20661:SF0">
    <property type="entry name" value="PHOSPHATIDYLINOSITOL-GLYCAN BIOSYNTHESIS CLASS W PROTEIN"/>
    <property type="match status" value="1"/>
</dbReference>
<dbReference type="GO" id="GO:0072659">
    <property type="term" value="P:protein localization to plasma membrane"/>
    <property type="evidence" value="ECO:0007669"/>
    <property type="project" value="TreeGrafter"/>
</dbReference>
<gene>
    <name evidence="5" type="ORF">QR98_0015520</name>
</gene>
<keyword evidence="2" id="KW-0812">Transmembrane</keyword>
<keyword evidence="4" id="KW-0472">Membrane</keyword>
<dbReference type="Proteomes" id="UP000616769">
    <property type="component" value="Unassembled WGS sequence"/>
</dbReference>
<evidence type="ECO:0000313" key="6">
    <source>
        <dbReference type="Proteomes" id="UP000616769"/>
    </source>
</evidence>
<evidence type="ECO:0000256" key="3">
    <source>
        <dbReference type="ARBA" id="ARBA00022989"/>
    </source>
</evidence>
<dbReference type="GO" id="GO:0005783">
    <property type="term" value="C:endoplasmic reticulum"/>
    <property type="evidence" value="ECO:0007669"/>
    <property type="project" value="TreeGrafter"/>
</dbReference>
<reference evidence="5 6" key="1">
    <citation type="journal article" date="2015" name="Parasit. Vectors">
        <title>Draft genome of the scabies mite.</title>
        <authorList>
            <person name="Rider S.D.Jr."/>
            <person name="Morgan M.S."/>
            <person name="Arlian L.G."/>
        </authorList>
    </citation>
    <scope>NUCLEOTIDE SEQUENCE [LARGE SCALE GENOMIC DNA]</scope>
    <source>
        <strain evidence="5">Arlian Lab</strain>
    </source>
</reference>
<comment type="subcellular location">
    <subcellularLocation>
        <location evidence="1">Membrane</location>
        <topology evidence="1">Multi-pass membrane protein</topology>
    </subcellularLocation>
</comment>
<organism evidence="5 6">
    <name type="scientific">Sarcoptes scabiei</name>
    <name type="common">Itch mite</name>
    <name type="synonym">Acarus scabiei</name>
    <dbReference type="NCBI Taxonomy" id="52283"/>
    <lineage>
        <taxon>Eukaryota</taxon>
        <taxon>Metazoa</taxon>
        <taxon>Ecdysozoa</taxon>
        <taxon>Arthropoda</taxon>
        <taxon>Chelicerata</taxon>
        <taxon>Arachnida</taxon>
        <taxon>Acari</taxon>
        <taxon>Acariformes</taxon>
        <taxon>Sarcoptiformes</taxon>
        <taxon>Astigmata</taxon>
        <taxon>Psoroptidia</taxon>
        <taxon>Sarcoptoidea</taxon>
        <taxon>Sarcoptidae</taxon>
        <taxon>Sarcoptinae</taxon>
        <taxon>Sarcoptes</taxon>
    </lineage>
</organism>
<evidence type="ECO:0000313" key="5">
    <source>
        <dbReference type="EMBL" id="KPM03122.1"/>
    </source>
</evidence>
<evidence type="ECO:0000256" key="4">
    <source>
        <dbReference type="ARBA" id="ARBA00023136"/>
    </source>
</evidence>
<dbReference type="InterPro" id="IPR009447">
    <property type="entry name" value="PIGW/GWT1"/>
</dbReference>
<evidence type="ECO:0000256" key="2">
    <source>
        <dbReference type="ARBA" id="ARBA00022692"/>
    </source>
</evidence>
<dbReference type="Pfam" id="PF06423">
    <property type="entry name" value="GWT1"/>
    <property type="match status" value="1"/>
</dbReference>
<dbReference type="AlphaFoldDB" id="A0A131ZWB1"/>
<dbReference type="VEuPathDB" id="VectorBase:SSCA005009"/>
<dbReference type="PANTHER" id="PTHR20661">
    <property type="entry name" value="PHOSPHATIDYLINOSITOL-GLYCAN BIOSYNTHESIS CLASS W PROTEIN"/>
    <property type="match status" value="1"/>
</dbReference>
<dbReference type="EMBL" id="JXLN01004176">
    <property type="protein sequence ID" value="KPM03122.1"/>
    <property type="molecule type" value="Genomic_DNA"/>
</dbReference>
<dbReference type="GO" id="GO:0016020">
    <property type="term" value="C:membrane"/>
    <property type="evidence" value="ECO:0007669"/>
    <property type="project" value="UniProtKB-SubCell"/>
</dbReference>
<sequence>MKGINLCLISIIVAIVHQFLLKFCLKEFILNSDRSGFIAANKEGLISLIGFIPVYLTFIQIGRFYFPSRLEWNFLNSLKDFMLTIIGRKNITEISNLTLKLSIIAFSSLILMYISHYLIDPISRRQVNLAFIFWIIFTCSFNIIIELVYFVFIQIVQPRIDYESKILKIWSRKGLIIFLIANLLTGAINFFFNTLQIANNLAFIILISYISCLTLIGFLLNKK</sequence>
<proteinExistence type="predicted"/>
<dbReference type="GO" id="GO:0006506">
    <property type="term" value="P:GPI anchor biosynthetic process"/>
    <property type="evidence" value="ECO:0007669"/>
    <property type="project" value="InterPro"/>
</dbReference>